<feature type="domain" description="Ubiquitin-like" evidence="2">
    <location>
        <begin position="6"/>
        <end position="72"/>
    </location>
</feature>
<dbReference type="PANTHER" id="PTHR47824">
    <property type="entry name" value="UBIQUITIN-LIKE DOMAIN-CONTAINING PROTEIN"/>
    <property type="match status" value="1"/>
</dbReference>
<name>A0ABM0JX55_APLCA</name>
<dbReference type="SUPFAM" id="SSF54236">
    <property type="entry name" value="Ubiquitin-like"/>
    <property type="match status" value="1"/>
</dbReference>
<dbReference type="SMART" id="SM00213">
    <property type="entry name" value="UBQ"/>
    <property type="match status" value="1"/>
</dbReference>
<dbReference type="Pfam" id="PF00240">
    <property type="entry name" value="ubiquitin"/>
    <property type="match status" value="1"/>
</dbReference>
<feature type="compositionally biased region" description="Basic residues" evidence="1">
    <location>
        <begin position="476"/>
        <end position="487"/>
    </location>
</feature>
<dbReference type="RefSeq" id="XP_005103641.2">
    <property type="nucleotide sequence ID" value="XM_005103584.3"/>
</dbReference>
<dbReference type="Gene3D" id="3.40.50.410">
    <property type="entry name" value="von Willebrand factor, type A domain"/>
    <property type="match status" value="1"/>
</dbReference>
<evidence type="ECO:0000313" key="3">
    <source>
        <dbReference type="Proteomes" id="UP000694888"/>
    </source>
</evidence>
<dbReference type="Gene3D" id="3.10.20.90">
    <property type="entry name" value="Phosphatidylinositol 3-kinase Catalytic Subunit, Chain A, domain 1"/>
    <property type="match status" value="1"/>
</dbReference>
<protein>
    <submittedName>
        <fullName evidence="4">Uncharacterized protein LOC101862815</fullName>
    </submittedName>
</protein>
<feature type="compositionally biased region" description="Basic and acidic residues" evidence="1">
    <location>
        <begin position="408"/>
        <end position="422"/>
    </location>
</feature>
<dbReference type="InterPro" id="IPR036465">
    <property type="entry name" value="vWFA_dom_sf"/>
</dbReference>
<evidence type="ECO:0000313" key="4">
    <source>
        <dbReference type="RefSeq" id="XP_005103641.2"/>
    </source>
</evidence>
<dbReference type="PANTHER" id="PTHR47824:SF3">
    <property type="entry name" value="UBIQUITIN-LIKE DOMAIN-CONTAINING PROTEIN"/>
    <property type="match status" value="1"/>
</dbReference>
<dbReference type="InterPro" id="IPR000626">
    <property type="entry name" value="Ubiquitin-like_dom"/>
</dbReference>
<dbReference type="CDD" id="cd17039">
    <property type="entry name" value="Ubl_ubiquitin_like"/>
    <property type="match status" value="1"/>
</dbReference>
<feature type="region of interest" description="Disordered" evidence="1">
    <location>
        <begin position="455"/>
        <end position="487"/>
    </location>
</feature>
<feature type="region of interest" description="Disordered" evidence="1">
    <location>
        <begin position="389"/>
        <end position="422"/>
    </location>
</feature>
<feature type="compositionally biased region" description="Basic and acidic residues" evidence="1">
    <location>
        <begin position="389"/>
        <end position="401"/>
    </location>
</feature>
<dbReference type="GeneID" id="101862815"/>
<evidence type="ECO:0000259" key="2">
    <source>
        <dbReference type="PROSITE" id="PS50053"/>
    </source>
</evidence>
<accession>A0ABM0JX55</accession>
<proteinExistence type="predicted"/>
<gene>
    <name evidence="4" type="primary">LOC101862815</name>
</gene>
<dbReference type="PROSITE" id="PS50053">
    <property type="entry name" value="UBIQUITIN_2"/>
    <property type="match status" value="1"/>
</dbReference>
<evidence type="ECO:0000256" key="1">
    <source>
        <dbReference type="SAM" id="MobiDB-lite"/>
    </source>
</evidence>
<reference evidence="4" key="1">
    <citation type="submission" date="2025-08" db="UniProtKB">
        <authorList>
            <consortium name="RefSeq"/>
        </authorList>
    </citation>
    <scope>IDENTIFICATION</scope>
</reference>
<dbReference type="Proteomes" id="UP000694888">
    <property type="component" value="Unplaced"/>
</dbReference>
<organism evidence="3 4">
    <name type="scientific">Aplysia californica</name>
    <name type="common">California sea hare</name>
    <dbReference type="NCBI Taxonomy" id="6500"/>
    <lineage>
        <taxon>Eukaryota</taxon>
        <taxon>Metazoa</taxon>
        <taxon>Spiralia</taxon>
        <taxon>Lophotrochozoa</taxon>
        <taxon>Mollusca</taxon>
        <taxon>Gastropoda</taxon>
        <taxon>Heterobranchia</taxon>
        <taxon>Euthyneura</taxon>
        <taxon>Tectipleura</taxon>
        <taxon>Aplysiida</taxon>
        <taxon>Aplysioidea</taxon>
        <taxon>Aplysiidae</taxon>
        <taxon>Aplysia</taxon>
    </lineage>
</organism>
<sequence>MASNGIDVYVKMPSGRSAQYDVRNTLKISGLCELVAKDEGVDACRVRLKYQGKTLDGNKTVGQYGVRVETILKAEILVPKNVDLVVELLDERWSKEIVISNLEPVSALFDIISEELDEERNKLQLQIAGKNLPFSSSSLMEVGVIGGSTITVSKKVEEEPVTKNASNAVLDSTARQEILSSFDAHGRNVEVVFSFDTTGSMFQYLTEVRRKLKECCRQLLQQIPNIRIGIIAHGDYCDSSVYVIKQKDLTSDLETLIDFTSTVGTTTGGDSPECYEWVLRKAQQLDWAEDSAKALVVIGDLFPHPPSYTDQNISWREELDLLSGMGVKVYGVQAGRNNDAVNFYKELADVSHGCYVNLTHIDVITDMFLAVCYRESDDGMLENFEEEVASKGEMTEAKKEMFSQLKQKQKEPQSDSKSKAKENKRYVNAPWWDLSKDNGSPQYCYNSNEDKWTPYEQLQSTVSNPVERKSAGSRSSGRRKKGRCAVM</sequence>
<dbReference type="InterPro" id="IPR029071">
    <property type="entry name" value="Ubiquitin-like_domsf"/>
</dbReference>
<keyword evidence="3" id="KW-1185">Reference proteome</keyword>
<dbReference type="SUPFAM" id="SSF53300">
    <property type="entry name" value="vWA-like"/>
    <property type="match status" value="1"/>
</dbReference>